<name>A0A382DM63_9ZZZZ</name>
<proteinExistence type="predicted"/>
<dbReference type="InterPro" id="IPR025965">
    <property type="entry name" value="FlgD/Vpr_Ig-like"/>
</dbReference>
<dbReference type="NCBIfam" id="TIGR04183">
    <property type="entry name" value="Por_Secre_tail"/>
    <property type="match status" value="1"/>
</dbReference>
<organism evidence="2">
    <name type="scientific">marine metagenome</name>
    <dbReference type="NCBI Taxonomy" id="408172"/>
    <lineage>
        <taxon>unclassified sequences</taxon>
        <taxon>metagenomes</taxon>
        <taxon>ecological metagenomes</taxon>
    </lineage>
</organism>
<reference evidence="2" key="1">
    <citation type="submission" date="2018-05" db="EMBL/GenBank/DDBJ databases">
        <authorList>
            <person name="Lanie J.A."/>
            <person name="Ng W.-L."/>
            <person name="Kazmierczak K.M."/>
            <person name="Andrzejewski T.M."/>
            <person name="Davidsen T.M."/>
            <person name="Wayne K.J."/>
            <person name="Tettelin H."/>
            <person name="Glass J.I."/>
            <person name="Rusch D."/>
            <person name="Podicherti R."/>
            <person name="Tsui H.-C.T."/>
            <person name="Winkler M.E."/>
        </authorList>
    </citation>
    <scope>NUCLEOTIDE SEQUENCE</scope>
</reference>
<evidence type="ECO:0000259" key="1">
    <source>
        <dbReference type="Pfam" id="PF13860"/>
    </source>
</evidence>
<dbReference type="InterPro" id="IPR026444">
    <property type="entry name" value="Secre_tail"/>
</dbReference>
<gene>
    <name evidence="2" type="ORF">METZ01_LOCUS191561</name>
</gene>
<sequence length="272" mass="30718">SNFVTAWNNDDTSYELGPVTGTAPHFIPARNQLYDLRDIMVFTRMWHYSHQTSTGQMLVYDPLGSELNIYQEGHSLVVDLPAETKAAHVSLSYPWDSKAITTPDEINSSEVIQLAYNPKELGQLVIEKAFITSESAKNISFDINTLDRENAVIEINYVAYDDSVRMIASGRQTLDIIAIPDEYALHQNYPNPFNPTTTINFDVPKNGKIKMVIYDLMGREVRTLMNHDLAAGYHTLTWDGKNTIGQIASAGLYFCQLRGQNYTKTIKMLLLK</sequence>
<dbReference type="AlphaFoldDB" id="A0A382DM63"/>
<protein>
    <recommendedName>
        <fullName evidence="1">FlgD/Vpr Ig-like domain-containing protein</fullName>
    </recommendedName>
</protein>
<accession>A0A382DM63</accession>
<dbReference type="Gene3D" id="2.60.40.4070">
    <property type="match status" value="1"/>
</dbReference>
<dbReference type="Pfam" id="PF13860">
    <property type="entry name" value="FlgD_ig"/>
    <property type="match status" value="1"/>
</dbReference>
<evidence type="ECO:0000313" key="2">
    <source>
        <dbReference type="EMBL" id="SVB38707.1"/>
    </source>
</evidence>
<dbReference type="EMBL" id="UINC01039758">
    <property type="protein sequence ID" value="SVB38707.1"/>
    <property type="molecule type" value="Genomic_DNA"/>
</dbReference>
<feature type="non-terminal residue" evidence="2">
    <location>
        <position position="1"/>
    </location>
</feature>
<feature type="domain" description="FlgD/Vpr Ig-like" evidence="1">
    <location>
        <begin position="207"/>
        <end position="254"/>
    </location>
</feature>